<proteinExistence type="predicted"/>
<name>A0A645CIX5_9ZZZZ</name>
<evidence type="ECO:0000313" key="1">
    <source>
        <dbReference type="EMBL" id="MPM76900.1"/>
    </source>
</evidence>
<accession>A0A645CIX5</accession>
<dbReference type="AlphaFoldDB" id="A0A645CIX5"/>
<sequence length="208" mass="24459">MRHKPIQIFVCKIISLHNIERNLRHIRYGILKYHFPFLINGMFVSVHRLVRGRILASTRFHLQRCIPHTVRMKDSIDNAQVFFRWLNHNGSGSITEKRTGGTIGIISYRRHFIAGNQNNFFVFPGLDKSVTHFKAIHKSRTGHFHVKTESIFYSIVLSNNRCRRWERMVGCCCGKDHAIDLFGFSIGFLEQFLYCFGSQNRYSLFFPF</sequence>
<reference evidence="1" key="1">
    <citation type="submission" date="2019-08" db="EMBL/GenBank/DDBJ databases">
        <authorList>
            <person name="Kucharzyk K."/>
            <person name="Murdoch R.W."/>
            <person name="Higgins S."/>
            <person name="Loffler F."/>
        </authorList>
    </citation>
    <scope>NUCLEOTIDE SEQUENCE</scope>
</reference>
<protein>
    <submittedName>
        <fullName evidence="1">Uncharacterized protein</fullName>
    </submittedName>
</protein>
<comment type="caution">
    <text evidence="1">The sequence shown here is derived from an EMBL/GenBank/DDBJ whole genome shotgun (WGS) entry which is preliminary data.</text>
</comment>
<dbReference type="EMBL" id="VSSQ01027583">
    <property type="protein sequence ID" value="MPM76900.1"/>
    <property type="molecule type" value="Genomic_DNA"/>
</dbReference>
<gene>
    <name evidence="1" type="ORF">SDC9_123899</name>
</gene>
<organism evidence="1">
    <name type="scientific">bioreactor metagenome</name>
    <dbReference type="NCBI Taxonomy" id="1076179"/>
    <lineage>
        <taxon>unclassified sequences</taxon>
        <taxon>metagenomes</taxon>
        <taxon>ecological metagenomes</taxon>
    </lineage>
</organism>